<evidence type="ECO:0000259" key="1">
    <source>
        <dbReference type="Pfam" id="PF00144"/>
    </source>
</evidence>
<comment type="caution">
    <text evidence="2">The sequence shown here is derived from an EMBL/GenBank/DDBJ whole genome shotgun (WGS) entry which is preliminary data.</text>
</comment>
<dbReference type="AlphaFoldDB" id="A0A7X0VEH7"/>
<dbReference type="PANTHER" id="PTHR43283">
    <property type="entry name" value="BETA-LACTAMASE-RELATED"/>
    <property type="match status" value="1"/>
</dbReference>
<reference evidence="2 3" key="1">
    <citation type="submission" date="2020-08" db="EMBL/GenBank/DDBJ databases">
        <title>Cohnella phylogeny.</title>
        <authorList>
            <person name="Dunlap C."/>
        </authorList>
    </citation>
    <scope>NUCLEOTIDE SEQUENCE [LARGE SCALE GENOMIC DNA]</scope>
    <source>
        <strain evidence="2 3">DSM 28246</strain>
    </source>
</reference>
<dbReference type="Gene3D" id="3.40.710.10">
    <property type="entry name" value="DD-peptidase/beta-lactamase superfamily"/>
    <property type="match status" value="1"/>
</dbReference>
<accession>A0A7X0VEH7</accession>
<name>A0A7X0VEH7_9BACL</name>
<dbReference type="Pfam" id="PF00144">
    <property type="entry name" value="Beta-lactamase"/>
    <property type="match status" value="1"/>
</dbReference>
<protein>
    <submittedName>
        <fullName evidence="2">Beta-lactamase family protein</fullName>
    </submittedName>
</protein>
<feature type="domain" description="Beta-lactamase-related" evidence="1">
    <location>
        <begin position="30"/>
        <end position="363"/>
    </location>
</feature>
<organism evidence="2 3">
    <name type="scientific">Cohnella nanjingensis</name>
    <dbReference type="NCBI Taxonomy" id="1387779"/>
    <lineage>
        <taxon>Bacteria</taxon>
        <taxon>Bacillati</taxon>
        <taxon>Bacillota</taxon>
        <taxon>Bacilli</taxon>
        <taxon>Bacillales</taxon>
        <taxon>Paenibacillaceae</taxon>
        <taxon>Cohnella</taxon>
    </lineage>
</organism>
<proteinExistence type="predicted"/>
<sequence>METTALHHGQTDTGPEETGYDSAALRRLNEHYAALIADGTLQGASYLLARDGRIFAHSAMGKRSYREDGPDLLPDTIRKTYSITKMVTAAAILQLIDRGQIYLNQPVSTILPPFDTPMHRDITLFHLLTHTSGMRPDPGFREEPHQLPWFEWGIRERRRIDPSTDWIRIAMSGPLTAETGKEWQYSTVGYALLGEVVSRVSGLSYAEYIEREILIPLGMNRSYFLIPEGLRSEVCVTNPWEERNLDKISYESGEPPTAGNGMYASLRDLYRFGQMLLNGGGLDGKTILSPRAVALMTRNHLSGVRMQGWGANERNFRYGLGVSLDDLDLCSPGTFSHEGYGRSGLYVDPQERLVFAYLAPSRSDYSEAAVVAPKAIVWSGIQ</sequence>
<dbReference type="InterPro" id="IPR012338">
    <property type="entry name" value="Beta-lactam/transpept-like"/>
</dbReference>
<dbReference type="InterPro" id="IPR050789">
    <property type="entry name" value="Diverse_Enzym_Activities"/>
</dbReference>
<keyword evidence="3" id="KW-1185">Reference proteome</keyword>
<dbReference type="InterPro" id="IPR001466">
    <property type="entry name" value="Beta-lactam-related"/>
</dbReference>
<dbReference type="RefSeq" id="WP_185141053.1">
    <property type="nucleotide sequence ID" value="NZ_JACJVP010000002.1"/>
</dbReference>
<dbReference type="SUPFAM" id="SSF56601">
    <property type="entry name" value="beta-lactamase/transpeptidase-like"/>
    <property type="match status" value="1"/>
</dbReference>
<gene>
    <name evidence="2" type="ORF">H7C19_02575</name>
</gene>
<evidence type="ECO:0000313" key="3">
    <source>
        <dbReference type="Proteomes" id="UP000547209"/>
    </source>
</evidence>
<evidence type="ECO:0000313" key="2">
    <source>
        <dbReference type="EMBL" id="MBB6669564.1"/>
    </source>
</evidence>
<dbReference type="Proteomes" id="UP000547209">
    <property type="component" value="Unassembled WGS sequence"/>
</dbReference>
<dbReference type="EMBL" id="JACJVP010000002">
    <property type="protein sequence ID" value="MBB6669564.1"/>
    <property type="molecule type" value="Genomic_DNA"/>
</dbReference>